<organism evidence="5 6">
    <name type="scientific">Corynebacterium doosanense CAU 212 = DSM 45436</name>
    <dbReference type="NCBI Taxonomy" id="558173"/>
    <lineage>
        <taxon>Bacteria</taxon>
        <taxon>Bacillati</taxon>
        <taxon>Actinomycetota</taxon>
        <taxon>Actinomycetes</taxon>
        <taxon>Mycobacteriales</taxon>
        <taxon>Corynebacteriaceae</taxon>
        <taxon>Corynebacterium</taxon>
    </lineage>
</organism>
<dbReference type="OrthoDB" id="4362456at2"/>
<dbReference type="RefSeq" id="WP_018021311.1">
    <property type="nucleotide sequence ID" value="NZ_AQUX01000002.1"/>
</dbReference>
<evidence type="ECO:0000259" key="2">
    <source>
        <dbReference type="Pfam" id="PF25832"/>
    </source>
</evidence>
<feature type="domain" description="SaeA third Fn3-like" evidence="3">
    <location>
        <begin position="347"/>
        <end position="444"/>
    </location>
</feature>
<evidence type="ECO:0000313" key="6">
    <source>
        <dbReference type="Proteomes" id="UP000029914"/>
    </source>
</evidence>
<name>A0A097IJ84_9CORY</name>
<dbReference type="InterPro" id="IPR058694">
    <property type="entry name" value="Fn3_SaeA_4th"/>
</dbReference>
<evidence type="ECO:0000259" key="3">
    <source>
        <dbReference type="Pfam" id="PF25834"/>
    </source>
</evidence>
<dbReference type="Pfam" id="PF25835">
    <property type="entry name" value="Fn3_SaeA_5th"/>
    <property type="match status" value="1"/>
</dbReference>
<dbReference type="InterPro" id="IPR058691">
    <property type="entry name" value="Fn3_SaeA_1st"/>
</dbReference>
<dbReference type="Proteomes" id="UP000029914">
    <property type="component" value="Chromosome"/>
</dbReference>
<dbReference type="KEGG" id="cdo:CDOO_02725"/>
<gene>
    <name evidence="5" type="ORF">CDOO_02725</name>
</gene>
<feature type="compositionally biased region" description="Basic residues" evidence="1">
    <location>
        <begin position="704"/>
        <end position="713"/>
    </location>
</feature>
<evidence type="ECO:0000313" key="5">
    <source>
        <dbReference type="EMBL" id="AIT62207.1"/>
    </source>
</evidence>
<feature type="region of interest" description="Disordered" evidence="1">
    <location>
        <begin position="689"/>
        <end position="713"/>
    </location>
</feature>
<protein>
    <submittedName>
        <fullName evidence="5">Uncharacterized protein</fullName>
    </submittedName>
</protein>
<proteinExistence type="predicted"/>
<dbReference type="EMBL" id="CP006764">
    <property type="protein sequence ID" value="AIT62207.1"/>
    <property type="molecule type" value="Genomic_DNA"/>
</dbReference>
<accession>A0A097IJ84</accession>
<feature type="domain" description="SaeA first Fn3-like" evidence="2">
    <location>
        <begin position="147"/>
        <end position="231"/>
    </location>
</feature>
<feature type="region of interest" description="Disordered" evidence="1">
    <location>
        <begin position="60"/>
        <end position="90"/>
    </location>
</feature>
<keyword evidence="6" id="KW-1185">Reference proteome</keyword>
<dbReference type="eggNOG" id="ENOG50332MG">
    <property type="taxonomic scope" value="Bacteria"/>
</dbReference>
<dbReference type="Pfam" id="PF25832">
    <property type="entry name" value="Fn3_SaeA_2nd"/>
    <property type="match status" value="1"/>
</dbReference>
<dbReference type="InterPro" id="IPR058693">
    <property type="entry name" value="Fn3_SaeA_3rd"/>
</dbReference>
<evidence type="ECO:0000256" key="1">
    <source>
        <dbReference type="SAM" id="MobiDB-lite"/>
    </source>
</evidence>
<evidence type="ECO:0000259" key="4">
    <source>
        <dbReference type="Pfam" id="PF25835"/>
    </source>
</evidence>
<dbReference type="HOGENOM" id="CLU_397843_0_0_11"/>
<sequence>MVTVEQREQIAQVPRDVLRSIMGLTHLTYDSVDALLPEDLRYLAQPILDLLLEDESLLTAEPESEPTPEPTPREEAAPEPEQAPASKSNLGERFKLAATVAAKRRFNPDQVFELDPSLLSPYQWGADEAEAPGVEYQFLNLAGTDTDQAPRVELAWSRYSDDPVVFYRIVATTNIGATPNPEINEQLAFTEGVYFEDPVPSNEAFREYQVWVYRGADDASALVSQPELVGRVLVIFPVRGIKLTAGEGVIAGTWTALPGHHHMRVFVSDVKANARPDSSEFQLREDFVQPMRFEYITPERGVTKRVVLQPEIKHPDGTVLVGQISPVHTVDIKGELAQVEFNDVYRVETENGPMVAFSVYGPPVGDFHVYLTQTRPSPDLTVDDIPAEALSQEGMDDGGNISHPFGVIGHNEELAQKVYWPQDWDEVFVTPVVKLGNYARVGPSVAMQHVDTIDDAEIREFVGYQLVTFGWPRGASLVRVQRQPQGSTAEDREIVREFTEEEYREQGGVKLFLDNGGEDVVLTPQKYYENKPTRAEETIVSYPGLWKFLYSMCIEVPTATQAGGISLRIWSDGREIMNPPNFSVVFNPTRKPLAGTALSHGDRTIGAALGGPAFDAPAGTVLIANGDIGSSEETAQRWFIPVEQIPGQGFLRVLLVMDEDPYGDQIRQIITDECTNGGILRQHQIDWMRRSPQVEPQQPDNSGTRRRGFFGRG</sequence>
<feature type="domain" description="SaeA fourth Fn3-like" evidence="4">
    <location>
        <begin position="453"/>
        <end position="540"/>
    </location>
</feature>
<reference evidence="5 6" key="1">
    <citation type="submission" date="2013-09" db="EMBL/GenBank/DDBJ databases">
        <title>Complete genome sequence of Corynebacterium doosanense CAU 212(T) (=DSM 45436(T)), isolated from activated sludge.</title>
        <authorList>
            <person name="Schaffert L."/>
            <person name="Albersmeier A."/>
            <person name="Kalinowski J."/>
            <person name="Ruckert C."/>
        </authorList>
    </citation>
    <scope>NUCLEOTIDE SEQUENCE [LARGE SCALE GENOMIC DNA]</scope>
    <source>
        <strain evidence="5 6">CAU 212</strain>
    </source>
</reference>
<dbReference type="AlphaFoldDB" id="A0A097IJ84"/>
<dbReference type="Pfam" id="PF25834">
    <property type="entry name" value="Fn3_SaeA_4th"/>
    <property type="match status" value="1"/>
</dbReference>
<dbReference type="STRING" id="558173.CDOO_02725"/>